<comment type="similarity">
    <text evidence="13">Belongs to the class-I aminoacyl-tRNA synthetase family. MetG type 2A subfamily.</text>
</comment>
<keyword evidence="6 13" id="KW-0436">Ligase</keyword>
<dbReference type="InterPro" id="IPR004495">
    <property type="entry name" value="Met-tRNA-synth_bsu_C"/>
</dbReference>
<feature type="binding site" evidence="13">
    <location>
        <position position="125"/>
    </location>
    <ligand>
        <name>Zn(2+)</name>
        <dbReference type="ChEBI" id="CHEBI:29105"/>
    </ligand>
</feature>
<dbReference type="InterPro" id="IPR014758">
    <property type="entry name" value="Met-tRNA_synth"/>
</dbReference>
<evidence type="ECO:0000256" key="13">
    <source>
        <dbReference type="HAMAP-Rule" id="MF_01228"/>
    </source>
</evidence>
<dbReference type="Gene3D" id="2.40.50.140">
    <property type="entry name" value="Nucleic acid-binding proteins"/>
    <property type="match status" value="1"/>
</dbReference>
<evidence type="ECO:0000313" key="16">
    <source>
        <dbReference type="Proteomes" id="UP000786183"/>
    </source>
</evidence>
<dbReference type="EC" id="6.1.1.10" evidence="13"/>
<evidence type="ECO:0000256" key="12">
    <source>
        <dbReference type="ARBA" id="ARBA00047364"/>
    </source>
</evidence>
<keyword evidence="13" id="KW-0479">Metal-binding</keyword>
<dbReference type="GO" id="GO:0004825">
    <property type="term" value="F:methionine-tRNA ligase activity"/>
    <property type="evidence" value="ECO:0007669"/>
    <property type="project" value="UniProtKB-EC"/>
</dbReference>
<comment type="subcellular location">
    <subcellularLocation>
        <location evidence="2 13">Cytoplasm</location>
    </subcellularLocation>
</comment>
<comment type="caution">
    <text evidence="13">Lacks conserved residue(s) required for the propagation of feature annotation.</text>
</comment>
<keyword evidence="4 13" id="KW-0963">Cytoplasm</keyword>
<dbReference type="InterPro" id="IPR033911">
    <property type="entry name" value="MetRS_core"/>
</dbReference>
<keyword evidence="8 13" id="KW-0067">ATP-binding</keyword>
<dbReference type="InterPro" id="IPR014729">
    <property type="entry name" value="Rossmann-like_a/b/a_fold"/>
</dbReference>
<comment type="cofactor">
    <cofactor evidence="13">
        <name>Zn(2+)</name>
        <dbReference type="ChEBI" id="CHEBI:29105"/>
    </cofactor>
    <text evidence="13">Binds 1 zinc ion per subunit.</text>
</comment>
<dbReference type="InterPro" id="IPR009080">
    <property type="entry name" value="tRNAsynth_Ia_anticodon-bd"/>
</dbReference>
<comment type="catalytic activity">
    <reaction evidence="12 13">
        <text>tRNA(Met) + L-methionine + ATP = L-methionyl-tRNA(Met) + AMP + diphosphate</text>
        <dbReference type="Rhea" id="RHEA:13481"/>
        <dbReference type="Rhea" id="RHEA-COMP:9667"/>
        <dbReference type="Rhea" id="RHEA-COMP:9698"/>
        <dbReference type="ChEBI" id="CHEBI:30616"/>
        <dbReference type="ChEBI" id="CHEBI:33019"/>
        <dbReference type="ChEBI" id="CHEBI:57844"/>
        <dbReference type="ChEBI" id="CHEBI:78442"/>
        <dbReference type="ChEBI" id="CHEBI:78530"/>
        <dbReference type="ChEBI" id="CHEBI:456215"/>
        <dbReference type="EC" id="6.1.1.10"/>
    </reaction>
</comment>
<dbReference type="RefSeq" id="WP_224325212.1">
    <property type="nucleotide sequence ID" value="NZ_JACGBB010000004.1"/>
</dbReference>
<feature type="binding site" evidence="13">
    <location>
        <position position="128"/>
    </location>
    <ligand>
        <name>Zn(2+)</name>
        <dbReference type="ChEBI" id="CHEBI:29105"/>
    </ligand>
</feature>
<evidence type="ECO:0000256" key="7">
    <source>
        <dbReference type="ARBA" id="ARBA00022741"/>
    </source>
</evidence>
<dbReference type="NCBIfam" id="NF008900">
    <property type="entry name" value="PRK12267.1"/>
    <property type="match status" value="1"/>
</dbReference>
<name>A0ABS7WRL1_9BACT</name>
<dbReference type="SUPFAM" id="SSF50249">
    <property type="entry name" value="Nucleic acid-binding proteins"/>
    <property type="match status" value="1"/>
</dbReference>
<reference evidence="15 16" key="1">
    <citation type="submission" date="2020-07" db="EMBL/GenBank/DDBJ databases">
        <title>Transfer of Campylobacter canadensis to the novel genus Avispirillum gen. nov., that also includes two novel species recovered from migratory waterfowl: Avispirillum anseris sp. nov. and Avispirillum brantae sp. nov.</title>
        <authorList>
            <person name="Miller W.G."/>
            <person name="Chapman M.H."/>
            <person name="Yee E."/>
            <person name="Inglis G.D."/>
        </authorList>
    </citation>
    <scope>NUCLEOTIDE SEQUENCE [LARGE SCALE GENOMIC DNA]</scope>
    <source>
        <strain evidence="15 16">L283</strain>
    </source>
</reference>
<organism evidence="15 16">
    <name type="scientific">Campylobacter canadensis</name>
    <dbReference type="NCBI Taxonomy" id="449520"/>
    <lineage>
        <taxon>Bacteria</taxon>
        <taxon>Pseudomonadati</taxon>
        <taxon>Campylobacterota</taxon>
        <taxon>Epsilonproteobacteria</taxon>
        <taxon>Campylobacterales</taxon>
        <taxon>Campylobacteraceae</taxon>
        <taxon>Campylobacter</taxon>
    </lineage>
</organism>
<gene>
    <name evidence="13 15" type="primary">metG</name>
    <name evidence="15" type="ORF">AVCANL283_02660</name>
</gene>
<evidence type="ECO:0000256" key="10">
    <source>
        <dbReference type="ARBA" id="ARBA00022917"/>
    </source>
</evidence>
<comment type="subunit">
    <text evidence="3 13">Homodimer.</text>
</comment>
<feature type="short sequence motif" description="'HIGH' region" evidence="13">
    <location>
        <begin position="10"/>
        <end position="20"/>
    </location>
</feature>
<sequence length="623" mass="72331">MKTYITTPIYYVNDKAHIGHAYTTIIADTYARFKRLQNDEVFFLTGTDEHGQKIQESAKKNNTSPKEYADKISNEFKQLWKNLEISNDYFIRTTDEKHKECVKKIFLKMYEKGDIYKSEYEGHYCVSCESFYTKTQLLENNKCPDCKKDTRILKEESYFFRLSKYEKDLLNWYKQNPNSIFPTSKKNEVIAFVEQGLKDLSISRTSFDWGIKVPLNDDKEHVIYVWLDALSNYLSALGYLENEEKMPFWQNAIHFIGKDILKFHAIYWPAFLMSLDLPLPKCVAAHGWWLINGEKMSKSIGNVINPLDIVNEFSNDALRYYLLSYMPFGNDGDYSKHLMVEKINSELVNEFGNLVSRTISMAKKYFNLKLSFKDKIYEEEKEAKEFFNLSIKAIEELKFNDYLSNIFKALKIANSMISKYEPWALIKTNQNEVESLLISILNIIKNACILLSPVLINSTNKLAKALNIEIKYDLLNTFIKEFSLNECEHLFSRVELKEEKMLEEKTQKQEEKAQNDHITIDDFAKIKMQIAQVISCENVEGSEKLLKFELDLGNEKRQVLSGIAKNYNPKDLVGKQIVLLSNLKARTIFKHLSEGMILSAKNQDESLVLLSPLTPCDNGSIIG</sequence>
<dbReference type="Pfam" id="PF09334">
    <property type="entry name" value="tRNA-synt_1g"/>
    <property type="match status" value="1"/>
</dbReference>
<dbReference type="SUPFAM" id="SSF47323">
    <property type="entry name" value="Anticodon-binding domain of a subclass of class I aminoacyl-tRNA synthetases"/>
    <property type="match status" value="1"/>
</dbReference>
<dbReference type="Gene3D" id="3.40.50.620">
    <property type="entry name" value="HUPs"/>
    <property type="match status" value="1"/>
</dbReference>
<evidence type="ECO:0000256" key="9">
    <source>
        <dbReference type="ARBA" id="ARBA00022884"/>
    </source>
</evidence>
<keyword evidence="5 13" id="KW-0820">tRNA-binding</keyword>
<dbReference type="SUPFAM" id="SSF52374">
    <property type="entry name" value="Nucleotidylyl transferase"/>
    <property type="match status" value="1"/>
</dbReference>
<dbReference type="Gene3D" id="2.170.220.10">
    <property type="match status" value="1"/>
</dbReference>
<dbReference type="CDD" id="cd00814">
    <property type="entry name" value="MetRS_core"/>
    <property type="match status" value="1"/>
</dbReference>
<dbReference type="NCBIfam" id="TIGR00398">
    <property type="entry name" value="metG"/>
    <property type="match status" value="1"/>
</dbReference>
<proteinExistence type="inferred from homology"/>
<evidence type="ECO:0000256" key="2">
    <source>
        <dbReference type="ARBA" id="ARBA00004496"/>
    </source>
</evidence>
<evidence type="ECO:0000259" key="14">
    <source>
        <dbReference type="PROSITE" id="PS50886"/>
    </source>
</evidence>
<keyword evidence="9 13" id="KW-0694">RNA-binding</keyword>
<evidence type="ECO:0000256" key="6">
    <source>
        <dbReference type="ARBA" id="ARBA00022598"/>
    </source>
</evidence>
<dbReference type="InterPro" id="IPR012340">
    <property type="entry name" value="NA-bd_OB-fold"/>
</dbReference>
<dbReference type="NCBIfam" id="TIGR00399">
    <property type="entry name" value="metG_C_term"/>
    <property type="match status" value="1"/>
</dbReference>
<dbReference type="InterPro" id="IPR002547">
    <property type="entry name" value="tRNA-bd_dom"/>
</dbReference>
<dbReference type="EMBL" id="JACGBB010000004">
    <property type="protein sequence ID" value="MBZ7987021.1"/>
    <property type="molecule type" value="Genomic_DNA"/>
</dbReference>
<evidence type="ECO:0000256" key="11">
    <source>
        <dbReference type="ARBA" id="ARBA00023146"/>
    </source>
</evidence>
<evidence type="ECO:0000313" key="15">
    <source>
        <dbReference type="EMBL" id="MBZ7987021.1"/>
    </source>
</evidence>
<keyword evidence="13" id="KW-0862">Zinc</keyword>
<accession>A0ABS7WRL1</accession>
<protein>
    <recommendedName>
        <fullName evidence="13">Methionine--tRNA ligase</fullName>
        <ecNumber evidence="13">6.1.1.10</ecNumber>
    </recommendedName>
    <alternativeName>
        <fullName evidence="13">Methionyl-tRNA synthetase</fullName>
        <shortName evidence="13">MetRS</shortName>
    </alternativeName>
</protein>
<evidence type="ECO:0000256" key="8">
    <source>
        <dbReference type="ARBA" id="ARBA00022840"/>
    </source>
</evidence>
<dbReference type="Gene3D" id="1.10.730.10">
    <property type="entry name" value="Isoleucyl-tRNA Synthetase, Domain 1"/>
    <property type="match status" value="1"/>
</dbReference>
<comment type="function">
    <text evidence="1 13">Is required not only for elongation of protein synthesis but also for the initiation of all mRNA translation through initiator tRNA(fMet) aminoacylation.</text>
</comment>
<dbReference type="InterPro" id="IPR015413">
    <property type="entry name" value="Methionyl/Leucyl_tRNA_Synth"/>
</dbReference>
<feature type="binding site" evidence="13">
    <location>
        <position position="143"/>
    </location>
    <ligand>
        <name>Zn(2+)</name>
        <dbReference type="ChEBI" id="CHEBI:29105"/>
    </ligand>
</feature>
<dbReference type="Pfam" id="PF01588">
    <property type="entry name" value="tRNA_bind"/>
    <property type="match status" value="1"/>
</dbReference>
<dbReference type="PANTHER" id="PTHR43326">
    <property type="entry name" value="METHIONYL-TRNA SYNTHETASE"/>
    <property type="match status" value="1"/>
</dbReference>
<evidence type="ECO:0000256" key="5">
    <source>
        <dbReference type="ARBA" id="ARBA00022555"/>
    </source>
</evidence>
<evidence type="ECO:0000256" key="4">
    <source>
        <dbReference type="ARBA" id="ARBA00022490"/>
    </source>
</evidence>
<keyword evidence="16" id="KW-1185">Reference proteome</keyword>
<dbReference type="Proteomes" id="UP000786183">
    <property type="component" value="Unassembled WGS sequence"/>
</dbReference>
<dbReference type="CDD" id="cd02800">
    <property type="entry name" value="tRNA_bind_EcMetRS_like"/>
    <property type="match status" value="1"/>
</dbReference>
<dbReference type="InterPro" id="IPR023457">
    <property type="entry name" value="Met-tRNA_synth_2"/>
</dbReference>
<dbReference type="PROSITE" id="PS50886">
    <property type="entry name" value="TRBD"/>
    <property type="match status" value="1"/>
</dbReference>
<dbReference type="PRINTS" id="PR01041">
    <property type="entry name" value="TRNASYNTHMET"/>
</dbReference>
<feature type="binding site" evidence="13">
    <location>
        <position position="146"/>
    </location>
    <ligand>
        <name>Zn(2+)</name>
        <dbReference type="ChEBI" id="CHEBI:29105"/>
    </ligand>
</feature>
<feature type="domain" description="TRNA-binding" evidence="14">
    <location>
        <begin position="522"/>
        <end position="623"/>
    </location>
</feature>
<dbReference type="PANTHER" id="PTHR43326:SF1">
    <property type="entry name" value="METHIONINE--TRNA LIGASE, MITOCHONDRIAL"/>
    <property type="match status" value="1"/>
</dbReference>
<keyword evidence="11 13" id="KW-0030">Aminoacyl-tRNA synthetase</keyword>
<keyword evidence="7 13" id="KW-0547">Nucleotide-binding</keyword>
<dbReference type="HAMAP" id="MF_01228">
    <property type="entry name" value="Met_tRNA_synth_type2"/>
    <property type="match status" value="1"/>
</dbReference>
<evidence type="ECO:0000256" key="1">
    <source>
        <dbReference type="ARBA" id="ARBA00003314"/>
    </source>
</evidence>
<evidence type="ECO:0000256" key="3">
    <source>
        <dbReference type="ARBA" id="ARBA00011738"/>
    </source>
</evidence>
<feature type="short sequence motif" description="'KMSKS' region" evidence="13">
    <location>
        <begin position="295"/>
        <end position="299"/>
    </location>
</feature>
<keyword evidence="10 13" id="KW-0648">Protein biosynthesis</keyword>
<comment type="caution">
    <text evidence="15">The sequence shown here is derived from an EMBL/GenBank/DDBJ whole genome shotgun (WGS) entry which is preliminary data.</text>
</comment>